<sequence>MRIENVEDRIQNVEQVLSKMIKTLFPAKLRVFSEDGTRLYQTAVEASRDMKDRGMPVTVIPPRESLAEQLSHSSLGDAGRTEADRGRRGTREEYQGETACLQETSPIHHRRRTISSD</sequence>
<dbReference type="EMBL" id="JASDAP010000026">
    <property type="protein sequence ID" value="KAK1878422.1"/>
    <property type="molecule type" value="Genomic_DNA"/>
</dbReference>
<feature type="compositionally biased region" description="Basic and acidic residues" evidence="1">
    <location>
        <begin position="79"/>
        <end position="94"/>
    </location>
</feature>
<dbReference type="Proteomes" id="UP001228049">
    <property type="component" value="Unassembled WGS sequence"/>
</dbReference>
<evidence type="ECO:0000313" key="2">
    <source>
        <dbReference type="EMBL" id="KAK1878422.1"/>
    </source>
</evidence>
<dbReference type="AlphaFoldDB" id="A0AAD9EUX1"/>
<reference evidence="2" key="1">
    <citation type="submission" date="2023-04" db="EMBL/GenBank/DDBJ databases">
        <title>Chromosome-level genome of Chaenocephalus aceratus.</title>
        <authorList>
            <person name="Park H."/>
        </authorList>
    </citation>
    <scope>NUCLEOTIDE SEQUENCE</scope>
    <source>
        <strain evidence="2">DE</strain>
        <tissue evidence="2">Muscle</tissue>
    </source>
</reference>
<gene>
    <name evidence="2" type="ORF">KUDE01_026551</name>
</gene>
<feature type="compositionally biased region" description="Basic residues" evidence="1">
    <location>
        <begin position="107"/>
        <end position="117"/>
    </location>
</feature>
<comment type="caution">
    <text evidence="2">The sequence shown here is derived from an EMBL/GenBank/DDBJ whole genome shotgun (WGS) entry which is preliminary data.</text>
</comment>
<protein>
    <submittedName>
        <fullName evidence="2">CAG pathogenicity island protein 23</fullName>
    </submittedName>
</protein>
<evidence type="ECO:0000313" key="3">
    <source>
        <dbReference type="Proteomes" id="UP001228049"/>
    </source>
</evidence>
<organism evidence="2 3">
    <name type="scientific">Dissostichus eleginoides</name>
    <name type="common">Patagonian toothfish</name>
    <name type="synonym">Dissostichus amissus</name>
    <dbReference type="NCBI Taxonomy" id="100907"/>
    <lineage>
        <taxon>Eukaryota</taxon>
        <taxon>Metazoa</taxon>
        <taxon>Chordata</taxon>
        <taxon>Craniata</taxon>
        <taxon>Vertebrata</taxon>
        <taxon>Euteleostomi</taxon>
        <taxon>Actinopterygii</taxon>
        <taxon>Neopterygii</taxon>
        <taxon>Teleostei</taxon>
        <taxon>Neoteleostei</taxon>
        <taxon>Acanthomorphata</taxon>
        <taxon>Eupercaria</taxon>
        <taxon>Perciformes</taxon>
        <taxon>Notothenioidei</taxon>
        <taxon>Nototheniidae</taxon>
        <taxon>Dissostichus</taxon>
    </lineage>
</organism>
<name>A0AAD9EUX1_DISEL</name>
<keyword evidence="3" id="KW-1185">Reference proteome</keyword>
<accession>A0AAD9EUX1</accession>
<proteinExistence type="predicted"/>
<evidence type="ECO:0000256" key="1">
    <source>
        <dbReference type="SAM" id="MobiDB-lite"/>
    </source>
</evidence>
<feature type="region of interest" description="Disordered" evidence="1">
    <location>
        <begin position="67"/>
        <end position="117"/>
    </location>
</feature>